<evidence type="ECO:0000313" key="2">
    <source>
        <dbReference type="Proteomes" id="UP001597183"/>
    </source>
</evidence>
<organism evidence="1 2">
    <name type="scientific">Actinoplanes sichuanensis</name>
    <dbReference type="NCBI Taxonomy" id="512349"/>
    <lineage>
        <taxon>Bacteria</taxon>
        <taxon>Bacillati</taxon>
        <taxon>Actinomycetota</taxon>
        <taxon>Actinomycetes</taxon>
        <taxon>Micromonosporales</taxon>
        <taxon>Micromonosporaceae</taxon>
        <taxon>Actinoplanes</taxon>
    </lineage>
</organism>
<evidence type="ECO:0000313" key="1">
    <source>
        <dbReference type="EMBL" id="MFD1364240.1"/>
    </source>
</evidence>
<proteinExistence type="predicted"/>
<gene>
    <name evidence="1" type="ORF">ACFQ5G_02660</name>
</gene>
<sequence>MVDGLQIMVIEGPAGPVRLDYYPPQVRKAIEVLTTYLDGFDAGLAAGGHGDSPRAQPDLGETARLAAAAGNAGFGAAFTSFSACGPVFAAGETPSSGRDILLLWGPDAADRVSRALTHPPDGR</sequence>
<protein>
    <submittedName>
        <fullName evidence="1">Uncharacterized protein</fullName>
    </submittedName>
</protein>
<name>A0ABW4A0M0_9ACTN</name>
<reference evidence="2" key="1">
    <citation type="journal article" date="2019" name="Int. J. Syst. Evol. Microbiol.">
        <title>The Global Catalogue of Microorganisms (GCM) 10K type strain sequencing project: providing services to taxonomists for standard genome sequencing and annotation.</title>
        <authorList>
            <consortium name="The Broad Institute Genomics Platform"/>
            <consortium name="The Broad Institute Genome Sequencing Center for Infectious Disease"/>
            <person name="Wu L."/>
            <person name="Ma J."/>
        </authorList>
    </citation>
    <scope>NUCLEOTIDE SEQUENCE [LARGE SCALE GENOMIC DNA]</scope>
    <source>
        <strain evidence="2">CCM 7526</strain>
    </source>
</reference>
<comment type="caution">
    <text evidence="1">The sequence shown here is derived from an EMBL/GenBank/DDBJ whole genome shotgun (WGS) entry which is preliminary data.</text>
</comment>
<keyword evidence="2" id="KW-1185">Reference proteome</keyword>
<dbReference type="EMBL" id="JBHTMK010000004">
    <property type="protein sequence ID" value="MFD1364240.1"/>
    <property type="molecule type" value="Genomic_DNA"/>
</dbReference>
<dbReference type="Proteomes" id="UP001597183">
    <property type="component" value="Unassembled WGS sequence"/>
</dbReference>
<dbReference type="RefSeq" id="WP_317793844.1">
    <property type="nucleotide sequence ID" value="NZ_AP028461.1"/>
</dbReference>
<accession>A0ABW4A0M0</accession>